<dbReference type="GO" id="GO:0016987">
    <property type="term" value="F:sigma factor activity"/>
    <property type="evidence" value="ECO:0007669"/>
    <property type="project" value="UniProtKB-KW"/>
</dbReference>
<gene>
    <name evidence="7" type="ORF">SAMN05421813_11092</name>
</gene>
<dbReference type="Gene3D" id="1.10.10.10">
    <property type="entry name" value="Winged helix-like DNA-binding domain superfamily/Winged helix DNA-binding domain"/>
    <property type="match status" value="1"/>
</dbReference>
<dbReference type="Pfam" id="PF08281">
    <property type="entry name" value="Sigma70_r4_2"/>
    <property type="match status" value="1"/>
</dbReference>
<reference evidence="8" key="1">
    <citation type="submission" date="2016-10" db="EMBL/GenBank/DDBJ databases">
        <authorList>
            <person name="Varghese N."/>
            <person name="Submissions S."/>
        </authorList>
    </citation>
    <scope>NUCLEOTIDE SEQUENCE [LARGE SCALE GENOMIC DNA]</scope>
    <source>
        <strain evidence="8">DSM 24536</strain>
    </source>
</reference>
<sequence length="185" mass="21333">MSLYASYSDTELLDLIRLGDKIAFSEIYGRYWKKVFTVASNKIGQLEEAEEIVQDIFISLWNRRESVIITTSLNAYLAVSVKYRVIKILAKRSQYLKYADHSLNVIPITSNSTEDWLEFEELKSRLEVLVSHLPEKCRLVYTMSRENGMSQKQIAEEFGISEKTVEAHIGKALKFLRIGLGQIFL</sequence>
<dbReference type="InterPro" id="IPR013249">
    <property type="entry name" value="RNA_pol_sigma70_r4_t2"/>
</dbReference>
<proteinExistence type="inferred from homology"/>
<dbReference type="SUPFAM" id="SSF88659">
    <property type="entry name" value="Sigma3 and sigma4 domains of RNA polymerase sigma factors"/>
    <property type="match status" value="1"/>
</dbReference>
<dbReference type="PANTHER" id="PTHR43133">
    <property type="entry name" value="RNA POLYMERASE ECF-TYPE SIGMA FACTO"/>
    <property type="match status" value="1"/>
</dbReference>
<dbReference type="InterPro" id="IPR007627">
    <property type="entry name" value="RNA_pol_sigma70_r2"/>
</dbReference>
<name>A0A1G9SJX9_9SPHI</name>
<dbReference type="EMBL" id="FNHH01000010">
    <property type="protein sequence ID" value="SDM35721.1"/>
    <property type="molecule type" value="Genomic_DNA"/>
</dbReference>
<dbReference type="InterPro" id="IPR013324">
    <property type="entry name" value="RNA_pol_sigma_r3/r4-like"/>
</dbReference>
<keyword evidence="2" id="KW-0805">Transcription regulation</keyword>
<keyword evidence="4" id="KW-0804">Transcription</keyword>
<feature type="domain" description="RNA polymerase sigma factor 70 region 4 type 2" evidence="6">
    <location>
        <begin position="125"/>
        <end position="176"/>
    </location>
</feature>
<dbReference type="Proteomes" id="UP000199226">
    <property type="component" value="Unassembled WGS sequence"/>
</dbReference>
<dbReference type="OrthoDB" id="1097528at2"/>
<dbReference type="NCBIfam" id="TIGR02937">
    <property type="entry name" value="sigma70-ECF"/>
    <property type="match status" value="1"/>
</dbReference>
<dbReference type="Pfam" id="PF04542">
    <property type="entry name" value="Sigma70_r2"/>
    <property type="match status" value="1"/>
</dbReference>
<dbReference type="SUPFAM" id="SSF88946">
    <property type="entry name" value="Sigma2 domain of RNA polymerase sigma factors"/>
    <property type="match status" value="1"/>
</dbReference>
<keyword evidence="3" id="KW-0731">Sigma factor</keyword>
<accession>A0A1G9SJX9</accession>
<dbReference type="GO" id="GO:0003677">
    <property type="term" value="F:DNA binding"/>
    <property type="evidence" value="ECO:0007669"/>
    <property type="project" value="InterPro"/>
</dbReference>
<keyword evidence="8" id="KW-1185">Reference proteome</keyword>
<dbReference type="Gene3D" id="1.10.1740.10">
    <property type="match status" value="1"/>
</dbReference>
<dbReference type="STRING" id="990371.SAMN05421813_11092"/>
<evidence type="ECO:0000313" key="8">
    <source>
        <dbReference type="Proteomes" id="UP000199226"/>
    </source>
</evidence>
<feature type="domain" description="RNA polymerase sigma-70 region 2" evidence="5">
    <location>
        <begin position="28"/>
        <end position="93"/>
    </location>
</feature>
<dbReference type="InterPro" id="IPR036388">
    <property type="entry name" value="WH-like_DNA-bd_sf"/>
</dbReference>
<evidence type="ECO:0000259" key="5">
    <source>
        <dbReference type="Pfam" id="PF04542"/>
    </source>
</evidence>
<protein>
    <submittedName>
        <fullName evidence="7">RNA polymerase sigma-70 factor, ECF subfamily</fullName>
    </submittedName>
</protein>
<dbReference type="AlphaFoldDB" id="A0A1G9SJX9"/>
<dbReference type="InterPro" id="IPR039425">
    <property type="entry name" value="RNA_pol_sigma-70-like"/>
</dbReference>
<dbReference type="PANTHER" id="PTHR43133:SF46">
    <property type="entry name" value="RNA POLYMERASE SIGMA-70 FACTOR ECF SUBFAMILY"/>
    <property type="match status" value="1"/>
</dbReference>
<evidence type="ECO:0000259" key="6">
    <source>
        <dbReference type="Pfam" id="PF08281"/>
    </source>
</evidence>
<evidence type="ECO:0000256" key="3">
    <source>
        <dbReference type="ARBA" id="ARBA00023082"/>
    </source>
</evidence>
<dbReference type="InterPro" id="IPR013325">
    <property type="entry name" value="RNA_pol_sigma_r2"/>
</dbReference>
<dbReference type="InterPro" id="IPR014327">
    <property type="entry name" value="RNA_pol_sigma70_bacteroid"/>
</dbReference>
<evidence type="ECO:0000256" key="1">
    <source>
        <dbReference type="ARBA" id="ARBA00010641"/>
    </source>
</evidence>
<dbReference type="NCBIfam" id="TIGR02985">
    <property type="entry name" value="Sig70_bacteroi1"/>
    <property type="match status" value="1"/>
</dbReference>
<dbReference type="RefSeq" id="WP_090704120.1">
    <property type="nucleotide sequence ID" value="NZ_FNHH01000010.1"/>
</dbReference>
<dbReference type="GO" id="GO:0006352">
    <property type="term" value="P:DNA-templated transcription initiation"/>
    <property type="evidence" value="ECO:0007669"/>
    <property type="project" value="InterPro"/>
</dbReference>
<evidence type="ECO:0000256" key="2">
    <source>
        <dbReference type="ARBA" id="ARBA00023015"/>
    </source>
</evidence>
<dbReference type="InterPro" id="IPR014284">
    <property type="entry name" value="RNA_pol_sigma-70_dom"/>
</dbReference>
<comment type="similarity">
    <text evidence="1">Belongs to the sigma-70 factor family. ECF subfamily.</text>
</comment>
<evidence type="ECO:0000256" key="4">
    <source>
        <dbReference type="ARBA" id="ARBA00023163"/>
    </source>
</evidence>
<evidence type="ECO:0000313" key="7">
    <source>
        <dbReference type="EMBL" id="SDM35721.1"/>
    </source>
</evidence>
<organism evidence="7 8">
    <name type="scientific">Daejeonella rubra</name>
    <dbReference type="NCBI Taxonomy" id="990371"/>
    <lineage>
        <taxon>Bacteria</taxon>
        <taxon>Pseudomonadati</taxon>
        <taxon>Bacteroidota</taxon>
        <taxon>Sphingobacteriia</taxon>
        <taxon>Sphingobacteriales</taxon>
        <taxon>Sphingobacteriaceae</taxon>
        <taxon>Daejeonella</taxon>
    </lineage>
</organism>